<organism evidence="1 2">
    <name type="scientific">Chryseolinea lacunae</name>
    <dbReference type="NCBI Taxonomy" id="2801331"/>
    <lineage>
        <taxon>Bacteria</taxon>
        <taxon>Pseudomonadati</taxon>
        <taxon>Bacteroidota</taxon>
        <taxon>Cytophagia</taxon>
        <taxon>Cytophagales</taxon>
        <taxon>Fulvivirgaceae</taxon>
        <taxon>Chryseolinea</taxon>
    </lineage>
</organism>
<evidence type="ECO:0000313" key="1">
    <source>
        <dbReference type="EMBL" id="MBL0744734.1"/>
    </source>
</evidence>
<gene>
    <name evidence="1" type="ORF">JI741_26105</name>
</gene>
<dbReference type="SUPFAM" id="SSF51126">
    <property type="entry name" value="Pectin lyase-like"/>
    <property type="match status" value="1"/>
</dbReference>
<dbReference type="EMBL" id="JAERRB010000012">
    <property type="protein sequence ID" value="MBL0744734.1"/>
    <property type="molecule type" value="Genomic_DNA"/>
</dbReference>
<keyword evidence="2" id="KW-1185">Reference proteome</keyword>
<sequence length="529" mass="56334">MKTGLNKLLYGIALAACVLMTRCSSDDEQKPSAPLLTSDVSSLPIKFGETKSFTVSISAAGKVKDITATTDKGTVTVTEVTGVGQTTGSAKINYTALFEAGSAKITVVMNDLSEQRVTKEVSVDITEQPPLELTAGDVEGVWGPSRTYIIRGDLKIPAGKTLTVKEGVTVIVEGDGSQSNSPGINVEGNFYSLGTADKPVRFTVAEAKRTKENIFAGLWGGILGTSTSQEMVVLYTTIEYAGAPAVAGSPIVNSGELEEGDPRFGLYFNNPNGKFVLMHSTVAYTKDDGMRINQGQLLVAYNTYYLNGKTGGEALNIKSGSVGDVAFNVFYQPATNGVKWSNSDDRTPQMDVNVYNNTAINGGWRQTKSGRGGSFNLEKGGRGKAYNNLVVNCRYGTRFPKSPDNPDVVNSAVGYNLYYGYDDVIAAEFYPTTGSIAHGDFETTNDVQGAKGENDPKFVNFDVTTFNHDAAKNADNLNFPPTMNLKLKTDSPALNKGKTTFTTKFSTHSVGGATYTVPAPAAYIGANGN</sequence>
<reference evidence="1 2" key="1">
    <citation type="submission" date="2021-01" db="EMBL/GenBank/DDBJ databases">
        <title>Chryseolinea sp. Jin1 Genome sequencing and assembly.</title>
        <authorList>
            <person name="Kim I."/>
        </authorList>
    </citation>
    <scope>NUCLEOTIDE SEQUENCE [LARGE SCALE GENOMIC DNA]</scope>
    <source>
        <strain evidence="1 2">Jin1</strain>
    </source>
</reference>
<accession>A0ABS1KZ53</accession>
<dbReference type="RefSeq" id="WP_202014573.1">
    <property type="nucleotide sequence ID" value="NZ_JAERRB010000012.1"/>
</dbReference>
<protein>
    <submittedName>
        <fullName evidence="1">Uncharacterized protein</fullName>
    </submittedName>
</protein>
<dbReference type="Proteomes" id="UP000613030">
    <property type="component" value="Unassembled WGS sequence"/>
</dbReference>
<comment type="caution">
    <text evidence="1">The sequence shown here is derived from an EMBL/GenBank/DDBJ whole genome shotgun (WGS) entry which is preliminary data.</text>
</comment>
<name>A0ABS1KZ53_9BACT</name>
<dbReference type="InterPro" id="IPR011050">
    <property type="entry name" value="Pectin_lyase_fold/virulence"/>
</dbReference>
<proteinExistence type="predicted"/>
<evidence type="ECO:0000313" key="2">
    <source>
        <dbReference type="Proteomes" id="UP000613030"/>
    </source>
</evidence>